<keyword evidence="7 11" id="KW-0378">Hydrolase</keyword>
<feature type="region of interest" description="Disordered" evidence="12">
    <location>
        <begin position="200"/>
        <end position="220"/>
    </location>
</feature>
<dbReference type="Gene3D" id="3.90.70.10">
    <property type="entry name" value="Cysteine proteinases"/>
    <property type="match status" value="2"/>
</dbReference>
<protein>
    <recommendedName>
        <fullName evidence="11">Ubiquitin carboxyl-terminal hydrolase</fullName>
        <ecNumber evidence="11">3.4.19.12</ecNumber>
    </recommendedName>
</protein>
<dbReference type="GO" id="GO:0005829">
    <property type="term" value="C:cytosol"/>
    <property type="evidence" value="ECO:0007669"/>
    <property type="project" value="TreeGrafter"/>
</dbReference>
<dbReference type="Gene3D" id="3.30.40.10">
    <property type="entry name" value="Zinc/RING finger domain, C3HC4 (zinc finger)"/>
    <property type="match status" value="1"/>
</dbReference>
<comment type="similarity">
    <text evidence="2 11">Belongs to the peptidase C19 family.</text>
</comment>
<dbReference type="Pfam" id="PF00443">
    <property type="entry name" value="UCH"/>
    <property type="match status" value="1"/>
</dbReference>
<dbReference type="GO" id="GO:0004843">
    <property type="term" value="F:cysteine-type deubiquitinase activity"/>
    <property type="evidence" value="ECO:0007669"/>
    <property type="project" value="UniProtKB-UniRule"/>
</dbReference>
<accession>A0A078A0G0</accession>
<dbReference type="GO" id="GO:0008270">
    <property type="term" value="F:zinc ion binding"/>
    <property type="evidence" value="ECO:0007669"/>
    <property type="project" value="UniProtKB-KW"/>
</dbReference>
<comment type="catalytic activity">
    <reaction evidence="1 11">
        <text>Thiol-dependent hydrolysis of ester, thioester, amide, peptide and isopeptide bonds formed by the C-terminal Gly of ubiquitin (a 76-residue protein attached to proteins as an intracellular targeting signal).</text>
        <dbReference type="EC" id="3.4.19.12"/>
    </reaction>
</comment>
<gene>
    <name evidence="15" type="primary">Contig1298.g1420</name>
    <name evidence="15" type="ORF">STYLEM_4684</name>
</gene>
<dbReference type="GO" id="GO:0005634">
    <property type="term" value="C:nucleus"/>
    <property type="evidence" value="ECO:0007669"/>
    <property type="project" value="TreeGrafter"/>
</dbReference>
<evidence type="ECO:0000313" key="15">
    <source>
        <dbReference type="EMBL" id="CDW75691.1"/>
    </source>
</evidence>
<dbReference type="PROSITE" id="PS50271">
    <property type="entry name" value="ZF_UBP"/>
    <property type="match status" value="1"/>
</dbReference>
<feature type="domain" description="UBP-type" evidence="14">
    <location>
        <begin position="79"/>
        <end position="180"/>
    </location>
</feature>
<keyword evidence="6 11" id="KW-0833">Ubl conjugation pathway</keyword>
<dbReference type="GO" id="GO:0016579">
    <property type="term" value="P:protein deubiquitination"/>
    <property type="evidence" value="ECO:0007669"/>
    <property type="project" value="InterPro"/>
</dbReference>
<evidence type="ECO:0000256" key="10">
    <source>
        <dbReference type="PROSITE-ProRule" id="PRU00502"/>
    </source>
</evidence>
<dbReference type="GO" id="GO:0006508">
    <property type="term" value="P:proteolysis"/>
    <property type="evidence" value="ECO:0007669"/>
    <property type="project" value="UniProtKB-KW"/>
</dbReference>
<keyword evidence="5 10" id="KW-0863">Zinc-finger</keyword>
<dbReference type="PROSITE" id="PS50235">
    <property type="entry name" value="USP_3"/>
    <property type="match status" value="1"/>
</dbReference>
<evidence type="ECO:0000259" key="13">
    <source>
        <dbReference type="PROSITE" id="PS50235"/>
    </source>
</evidence>
<keyword evidence="4" id="KW-0479">Metal-binding</keyword>
<keyword evidence="9" id="KW-0862">Zinc</keyword>
<evidence type="ECO:0000256" key="12">
    <source>
        <dbReference type="SAM" id="MobiDB-lite"/>
    </source>
</evidence>
<evidence type="ECO:0000256" key="7">
    <source>
        <dbReference type="ARBA" id="ARBA00022801"/>
    </source>
</evidence>
<dbReference type="InterPro" id="IPR013083">
    <property type="entry name" value="Znf_RING/FYVE/PHD"/>
</dbReference>
<dbReference type="SUPFAM" id="SSF54001">
    <property type="entry name" value="Cysteine proteinases"/>
    <property type="match status" value="1"/>
</dbReference>
<feature type="compositionally biased region" description="Polar residues" evidence="12">
    <location>
        <begin position="513"/>
        <end position="550"/>
    </location>
</feature>
<dbReference type="InterPro" id="IPR018200">
    <property type="entry name" value="USP_CS"/>
</dbReference>
<evidence type="ECO:0000313" key="16">
    <source>
        <dbReference type="Proteomes" id="UP000039865"/>
    </source>
</evidence>
<keyword evidence="8 11" id="KW-0788">Thiol protease</keyword>
<evidence type="ECO:0000256" key="4">
    <source>
        <dbReference type="ARBA" id="ARBA00022723"/>
    </source>
</evidence>
<evidence type="ECO:0000256" key="2">
    <source>
        <dbReference type="ARBA" id="ARBA00009085"/>
    </source>
</evidence>
<dbReference type="PANTHER" id="PTHR24006">
    <property type="entry name" value="UBIQUITIN CARBOXYL-TERMINAL HYDROLASE"/>
    <property type="match status" value="1"/>
</dbReference>
<dbReference type="InterPro" id="IPR038765">
    <property type="entry name" value="Papain-like_cys_pep_sf"/>
</dbReference>
<evidence type="ECO:0000256" key="11">
    <source>
        <dbReference type="RuleBase" id="RU366025"/>
    </source>
</evidence>
<dbReference type="OMA" id="GHLSKTY"/>
<dbReference type="PROSITE" id="PS00973">
    <property type="entry name" value="USP_2"/>
    <property type="match status" value="1"/>
</dbReference>
<feature type="compositionally biased region" description="Basic and acidic residues" evidence="12">
    <location>
        <begin position="204"/>
        <end position="220"/>
    </location>
</feature>
<dbReference type="PROSITE" id="PS00972">
    <property type="entry name" value="USP_1"/>
    <property type="match status" value="1"/>
</dbReference>
<evidence type="ECO:0000256" key="6">
    <source>
        <dbReference type="ARBA" id="ARBA00022786"/>
    </source>
</evidence>
<organism evidence="15 16">
    <name type="scientific">Stylonychia lemnae</name>
    <name type="common">Ciliate</name>
    <dbReference type="NCBI Taxonomy" id="5949"/>
    <lineage>
        <taxon>Eukaryota</taxon>
        <taxon>Sar</taxon>
        <taxon>Alveolata</taxon>
        <taxon>Ciliophora</taxon>
        <taxon>Intramacronucleata</taxon>
        <taxon>Spirotrichea</taxon>
        <taxon>Stichotrichia</taxon>
        <taxon>Sporadotrichida</taxon>
        <taxon>Oxytrichidae</taxon>
        <taxon>Stylonychinae</taxon>
        <taxon>Stylonychia</taxon>
    </lineage>
</organism>
<dbReference type="SMART" id="SM00290">
    <property type="entry name" value="ZnF_UBP"/>
    <property type="match status" value="1"/>
</dbReference>
<keyword evidence="3 11" id="KW-0645">Protease</keyword>
<dbReference type="PANTHER" id="PTHR24006:SF888">
    <property type="entry name" value="UBIQUITIN CARBOXYL-TERMINAL HYDROLASE 30"/>
    <property type="match status" value="1"/>
</dbReference>
<dbReference type="EMBL" id="CCKQ01004536">
    <property type="protein sequence ID" value="CDW75691.1"/>
    <property type="molecule type" value="Genomic_DNA"/>
</dbReference>
<dbReference type="InterPro" id="IPR028889">
    <property type="entry name" value="USP"/>
</dbReference>
<dbReference type="InterPro" id="IPR050164">
    <property type="entry name" value="Peptidase_C19"/>
</dbReference>
<dbReference type="Pfam" id="PF02148">
    <property type="entry name" value="zf-UBP"/>
    <property type="match status" value="1"/>
</dbReference>
<evidence type="ECO:0000256" key="5">
    <source>
        <dbReference type="ARBA" id="ARBA00022771"/>
    </source>
</evidence>
<dbReference type="Proteomes" id="UP000039865">
    <property type="component" value="Unassembled WGS sequence"/>
</dbReference>
<dbReference type="AlphaFoldDB" id="A0A078A0G0"/>
<evidence type="ECO:0000256" key="8">
    <source>
        <dbReference type="ARBA" id="ARBA00022807"/>
    </source>
</evidence>
<proteinExistence type="inferred from homology"/>
<dbReference type="OrthoDB" id="443886at2759"/>
<evidence type="ECO:0000256" key="1">
    <source>
        <dbReference type="ARBA" id="ARBA00000707"/>
    </source>
</evidence>
<dbReference type="InterPro" id="IPR001394">
    <property type="entry name" value="Peptidase_C19_UCH"/>
</dbReference>
<feature type="domain" description="USP" evidence="13">
    <location>
        <begin position="235"/>
        <end position="806"/>
    </location>
</feature>
<evidence type="ECO:0000256" key="9">
    <source>
        <dbReference type="ARBA" id="ARBA00022833"/>
    </source>
</evidence>
<dbReference type="InterPro" id="IPR001607">
    <property type="entry name" value="Znf_UBP"/>
</dbReference>
<evidence type="ECO:0000256" key="3">
    <source>
        <dbReference type="ARBA" id="ARBA00022670"/>
    </source>
</evidence>
<dbReference type="EC" id="3.4.19.12" evidence="11"/>
<dbReference type="SUPFAM" id="SSF57850">
    <property type="entry name" value="RING/U-box"/>
    <property type="match status" value="1"/>
</dbReference>
<sequence>MKTCEHYKNINLAKIEQALQPQIDVQLQICNTCDIQLSDDLKKMSPKELESLVYEHKIYLDSLAGYNQTANDNQGASTGRVSHIQRPVRISRLGELLEKIEIKYQNGVLICLMCLNVACGRYEKKHALKHVEQEKSHTLVLSSKAMTVWCYTCDDDLQTILNSMQNEDTEKEELHNFLEKLHQIFGRLLIKPRRGQRLNSGRQIDIKDGQNEEDKKEDVQEYTEKDLEDFHICYRGFKNLGNTCFFNSTMQCLNASRDFVFKYVLPKTQQFPFKNNSSMNVLLRSLFFDVRNGKGSYNPSLIFSGVCKRNSSFRGFQQQDAHDLLVNFLDMLVQEHDQHMKRSKQEKMKGQKKSYVEEVFVLCLDCRRVSRIRDPTFDMSVTISFKQNTPQSNSKLKKILSNNSITSQQVSIKATSSKVGDEMKQTTKMNMVSMNQIKSLCNCLVRVNSTRSQNKTEYQQPNVFYSNNQTVQQQEIPDKVEEPIPQIEEKLDKQIEATIEKKDEKAVEDQYQEAKTSDTPYKGASTNASSNNTEKQSDQTTISKEPQTIDNLRSIHSESTNKDSSTPTPQDPQAVLLNKGITSGHMMFEEGKRFGKMFDMEKTPFLEDGDKFEYFEPAPKAKFDDGTLEGCLYNSVKIESLVDKQNLYLCEHCTEEKYGKKSKKQHRTQALKKLMLIEPPNNLIINLKRFTQQAFSFSKNSKRIAFPLILELDDFMIHTVNKEDNDLIKQYEQAKTDADWQPKYQYRLFGVVSHSGSMSGGHYIAYTSYHYKGKRYWFYMSDSQVDQVDEKNVLSCEAYILFYQRMW</sequence>
<name>A0A078A0G0_STYLE</name>
<feature type="region of interest" description="Disordered" evidence="12">
    <location>
        <begin position="501"/>
        <end position="550"/>
    </location>
</feature>
<evidence type="ECO:0000259" key="14">
    <source>
        <dbReference type="PROSITE" id="PS50271"/>
    </source>
</evidence>
<dbReference type="InParanoid" id="A0A078A0G0"/>
<reference evidence="15 16" key="1">
    <citation type="submission" date="2014-06" db="EMBL/GenBank/DDBJ databases">
        <authorList>
            <person name="Swart Estienne"/>
        </authorList>
    </citation>
    <scope>NUCLEOTIDE SEQUENCE [LARGE SCALE GENOMIC DNA]</scope>
    <source>
        <strain evidence="15 16">130c</strain>
    </source>
</reference>
<keyword evidence="16" id="KW-1185">Reference proteome</keyword>